<evidence type="ECO:0000256" key="2">
    <source>
        <dbReference type="ARBA" id="ARBA00022801"/>
    </source>
</evidence>
<comment type="caution">
    <text evidence="4">The sequence shown here is derived from an EMBL/GenBank/DDBJ whole genome shotgun (WGS) entry which is preliminary data.</text>
</comment>
<dbReference type="RefSeq" id="WP_188665907.1">
    <property type="nucleotide sequence ID" value="NZ_BMHV01000020.1"/>
</dbReference>
<evidence type="ECO:0000256" key="1">
    <source>
        <dbReference type="ARBA" id="ARBA00008106"/>
    </source>
</evidence>
<dbReference type="Gene3D" id="1.10.150.240">
    <property type="entry name" value="Putative phosphatase, domain 2"/>
    <property type="match status" value="1"/>
</dbReference>
<dbReference type="InterPro" id="IPR023198">
    <property type="entry name" value="PGP-like_dom2"/>
</dbReference>
<dbReference type="CDD" id="cd02588">
    <property type="entry name" value="HAD_L2-DEX"/>
    <property type="match status" value="1"/>
</dbReference>
<evidence type="ECO:0000313" key="4">
    <source>
        <dbReference type="EMBL" id="GGF70451.1"/>
    </source>
</evidence>
<dbReference type="PANTHER" id="PTHR43316">
    <property type="entry name" value="HYDROLASE, HALOACID DELAHOGENASE-RELATED"/>
    <property type="match status" value="1"/>
</dbReference>
<dbReference type="InterPro" id="IPR006439">
    <property type="entry name" value="HAD-SF_hydro_IA"/>
</dbReference>
<protein>
    <recommendedName>
        <fullName evidence="3">(S)-2-haloacid dehalogenase</fullName>
        <ecNumber evidence="3">3.8.1.2</ecNumber>
    </recommendedName>
    <alternativeName>
        <fullName evidence="3">2-haloalkanoic acid dehalogenase</fullName>
    </alternativeName>
    <alternativeName>
        <fullName evidence="3">Halocarboxylic acid halidohydrolase</fullName>
    </alternativeName>
    <alternativeName>
        <fullName evidence="3">L-2-haloacid dehalogenase</fullName>
    </alternativeName>
</protein>
<comment type="function">
    <text evidence="3">Catalyzes the hydrolytic dehalogenation of small (S)-2-haloalkanoic acids to yield the corresponding (R)-2-hydroxyalkanoic acids.</text>
</comment>
<dbReference type="GO" id="GO:0018784">
    <property type="term" value="F:(S)-2-haloacid dehalogenase activity"/>
    <property type="evidence" value="ECO:0007669"/>
    <property type="project" value="UniProtKB-UniRule"/>
</dbReference>
<reference evidence="4" key="2">
    <citation type="submission" date="2020-09" db="EMBL/GenBank/DDBJ databases">
        <authorList>
            <person name="Sun Q."/>
            <person name="Zhou Y."/>
        </authorList>
    </citation>
    <scope>NUCLEOTIDE SEQUENCE</scope>
    <source>
        <strain evidence="4">CGMCC 1.15254</strain>
    </source>
</reference>
<dbReference type="SFLD" id="SFLDG01129">
    <property type="entry name" value="C1.5:_HAD__Beta-PGM__Phosphata"/>
    <property type="match status" value="1"/>
</dbReference>
<dbReference type="Pfam" id="PF00702">
    <property type="entry name" value="Hydrolase"/>
    <property type="match status" value="1"/>
</dbReference>
<dbReference type="PRINTS" id="PR00413">
    <property type="entry name" value="HADHALOGNASE"/>
</dbReference>
<reference evidence="4" key="1">
    <citation type="journal article" date="2014" name="Int. J. Syst. Evol. Microbiol.">
        <title>Complete genome sequence of Corynebacterium casei LMG S-19264T (=DSM 44701T), isolated from a smear-ripened cheese.</title>
        <authorList>
            <consortium name="US DOE Joint Genome Institute (JGI-PGF)"/>
            <person name="Walter F."/>
            <person name="Albersmeier A."/>
            <person name="Kalinowski J."/>
            <person name="Ruckert C."/>
        </authorList>
    </citation>
    <scope>NUCLEOTIDE SEQUENCE</scope>
    <source>
        <strain evidence="4">CGMCC 1.15254</strain>
    </source>
</reference>
<accession>A0A917C3F9</accession>
<sequence length="232" mass="26226">MTQPLKNIEVCIFDAYGTLFDVAASARRCASDIGDNWLDFSALWRKKQVEYTWLRTMMGDFQDFWHVTGDALDFTMETFNMHDPALRAKLMELYLKLDAYPEVGKILKNLKDRNIKTVILSNGSRTMLTSAVRKAGLYHLLDGVYSADEVGVFKVDPGIYEFVCSQLDIDPSQGCFLSANSWDAAGAAAFGFQVIWVNRFGQKQEKLGPNAEPQFEMRSLDQLPALISGFYE</sequence>
<dbReference type="SUPFAM" id="SSF56784">
    <property type="entry name" value="HAD-like"/>
    <property type="match status" value="1"/>
</dbReference>
<evidence type="ECO:0000313" key="5">
    <source>
        <dbReference type="Proteomes" id="UP000632498"/>
    </source>
</evidence>
<dbReference type="SFLD" id="SFLDS00003">
    <property type="entry name" value="Haloacid_Dehalogenase"/>
    <property type="match status" value="1"/>
</dbReference>
<dbReference type="NCBIfam" id="TIGR01428">
    <property type="entry name" value="HAD_type_II"/>
    <property type="match status" value="1"/>
</dbReference>
<dbReference type="NCBIfam" id="TIGR01493">
    <property type="entry name" value="HAD-SF-IA-v2"/>
    <property type="match status" value="1"/>
</dbReference>
<keyword evidence="2 3" id="KW-0378">Hydrolase</keyword>
<dbReference type="PANTHER" id="PTHR43316:SF3">
    <property type="entry name" value="HALOACID DEHALOGENASE, TYPE II (AFU_ORTHOLOGUE AFUA_2G07750)-RELATED"/>
    <property type="match status" value="1"/>
</dbReference>
<comment type="similarity">
    <text evidence="1 3">Belongs to the HAD-like hydrolase superfamily. S-2-haloalkanoic acid dehalogenase family.</text>
</comment>
<gene>
    <name evidence="4" type="ORF">GCM10011332_25540</name>
</gene>
<evidence type="ECO:0000256" key="3">
    <source>
        <dbReference type="RuleBase" id="RU368077"/>
    </source>
</evidence>
<dbReference type="InterPro" id="IPR051540">
    <property type="entry name" value="S-2-haloacid_dehalogenase"/>
</dbReference>
<dbReference type="SFLD" id="SFLDF00045">
    <property type="entry name" value="2-haloacid_dehalogenase"/>
    <property type="match status" value="1"/>
</dbReference>
<dbReference type="Proteomes" id="UP000632498">
    <property type="component" value="Unassembled WGS sequence"/>
</dbReference>
<keyword evidence="5" id="KW-1185">Reference proteome</keyword>
<dbReference type="SFLD" id="SFLDG01135">
    <property type="entry name" value="C1.5.6:_HAD__Beta-PGM__Phospha"/>
    <property type="match status" value="1"/>
</dbReference>
<dbReference type="Gene3D" id="3.40.50.1000">
    <property type="entry name" value="HAD superfamily/HAD-like"/>
    <property type="match status" value="1"/>
</dbReference>
<dbReference type="InterPro" id="IPR006328">
    <property type="entry name" value="2-HAD"/>
</dbReference>
<comment type="catalytic activity">
    <reaction evidence="3">
        <text>an (S)-2-haloacid + H2O = a (2R)-2-hydroxycarboxylate + a halide anion + H(+)</text>
        <dbReference type="Rhea" id="RHEA:11192"/>
        <dbReference type="ChEBI" id="CHEBI:15377"/>
        <dbReference type="ChEBI" id="CHEBI:15378"/>
        <dbReference type="ChEBI" id="CHEBI:16042"/>
        <dbReference type="ChEBI" id="CHEBI:58314"/>
        <dbReference type="ChEBI" id="CHEBI:137405"/>
        <dbReference type="EC" id="3.8.1.2"/>
    </reaction>
</comment>
<dbReference type="InterPro" id="IPR023214">
    <property type="entry name" value="HAD_sf"/>
</dbReference>
<dbReference type="EMBL" id="BMHV01000020">
    <property type="protein sequence ID" value="GGF70451.1"/>
    <property type="molecule type" value="Genomic_DNA"/>
</dbReference>
<name>A0A917C3F9_9PROT</name>
<dbReference type="EC" id="3.8.1.2" evidence="3"/>
<organism evidence="4 5">
    <name type="scientific">Terasakiella brassicae</name>
    <dbReference type="NCBI Taxonomy" id="1634917"/>
    <lineage>
        <taxon>Bacteria</taxon>
        <taxon>Pseudomonadati</taxon>
        <taxon>Pseudomonadota</taxon>
        <taxon>Alphaproteobacteria</taxon>
        <taxon>Rhodospirillales</taxon>
        <taxon>Terasakiellaceae</taxon>
        <taxon>Terasakiella</taxon>
    </lineage>
</organism>
<dbReference type="InterPro" id="IPR036412">
    <property type="entry name" value="HAD-like_sf"/>
</dbReference>
<dbReference type="AlphaFoldDB" id="A0A917C3F9"/>
<proteinExistence type="inferred from homology"/>